<evidence type="ECO:0000313" key="7">
    <source>
        <dbReference type="EMBL" id="CAG8485495.1"/>
    </source>
</evidence>
<organism evidence="7 8">
    <name type="scientific">Diversispora eburnea</name>
    <dbReference type="NCBI Taxonomy" id="1213867"/>
    <lineage>
        <taxon>Eukaryota</taxon>
        <taxon>Fungi</taxon>
        <taxon>Fungi incertae sedis</taxon>
        <taxon>Mucoromycota</taxon>
        <taxon>Glomeromycotina</taxon>
        <taxon>Glomeromycetes</taxon>
        <taxon>Diversisporales</taxon>
        <taxon>Diversisporaceae</taxon>
        <taxon>Diversispora</taxon>
    </lineage>
</organism>
<feature type="transmembrane region" description="Helical" evidence="6">
    <location>
        <begin position="51"/>
        <end position="70"/>
    </location>
</feature>
<name>A0A9N8WCW7_9GLOM</name>
<keyword evidence="8" id="KW-1185">Reference proteome</keyword>
<dbReference type="PANTHER" id="PTHR43243:SF4">
    <property type="entry name" value="CATIONIC AMINO ACID TRANSPORTER 4"/>
    <property type="match status" value="1"/>
</dbReference>
<dbReference type="EMBL" id="CAJVPK010000264">
    <property type="protein sequence ID" value="CAG8485495.1"/>
    <property type="molecule type" value="Genomic_DNA"/>
</dbReference>
<reference evidence="7" key="1">
    <citation type="submission" date="2021-06" db="EMBL/GenBank/DDBJ databases">
        <authorList>
            <person name="Kallberg Y."/>
            <person name="Tangrot J."/>
            <person name="Rosling A."/>
        </authorList>
    </citation>
    <scope>NUCLEOTIDE SEQUENCE</scope>
    <source>
        <strain evidence="7">AZ414A</strain>
    </source>
</reference>
<dbReference type="PIRSF" id="PIRSF006060">
    <property type="entry name" value="AA_transporter"/>
    <property type="match status" value="1"/>
</dbReference>
<feature type="transmembrane region" description="Helical" evidence="6">
    <location>
        <begin position="220"/>
        <end position="239"/>
    </location>
</feature>
<evidence type="ECO:0000256" key="3">
    <source>
        <dbReference type="ARBA" id="ARBA00022692"/>
    </source>
</evidence>
<feature type="transmembrane region" description="Helical" evidence="6">
    <location>
        <begin position="400"/>
        <end position="420"/>
    </location>
</feature>
<comment type="caution">
    <text evidence="7">The sequence shown here is derived from an EMBL/GenBank/DDBJ whole genome shotgun (WGS) entry which is preliminary data.</text>
</comment>
<feature type="transmembrane region" description="Helical" evidence="6">
    <location>
        <begin position="294"/>
        <end position="314"/>
    </location>
</feature>
<feature type="transmembrane region" description="Helical" evidence="6">
    <location>
        <begin position="320"/>
        <end position="340"/>
    </location>
</feature>
<dbReference type="PANTHER" id="PTHR43243">
    <property type="entry name" value="INNER MEMBRANE TRANSPORTER YGJI-RELATED"/>
    <property type="match status" value="1"/>
</dbReference>
<feature type="transmembrane region" description="Helical" evidence="6">
    <location>
        <begin position="82"/>
        <end position="104"/>
    </location>
</feature>
<evidence type="ECO:0000256" key="5">
    <source>
        <dbReference type="ARBA" id="ARBA00023136"/>
    </source>
</evidence>
<comment type="subcellular location">
    <subcellularLocation>
        <location evidence="1">Membrane</location>
        <topology evidence="1">Multi-pass membrane protein</topology>
    </subcellularLocation>
</comment>
<gene>
    <name evidence="7" type="ORF">DEBURN_LOCUS3892</name>
</gene>
<keyword evidence="5 6" id="KW-0472">Membrane</keyword>
<evidence type="ECO:0000256" key="4">
    <source>
        <dbReference type="ARBA" id="ARBA00022989"/>
    </source>
</evidence>
<evidence type="ECO:0000256" key="2">
    <source>
        <dbReference type="ARBA" id="ARBA00022448"/>
    </source>
</evidence>
<dbReference type="Pfam" id="PF13520">
    <property type="entry name" value="AA_permease_2"/>
    <property type="match status" value="2"/>
</dbReference>
<feature type="transmembrane region" description="Helical" evidence="6">
    <location>
        <begin position="456"/>
        <end position="473"/>
    </location>
</feature>
<dbReference type="GO" id="GO:0005886">
    <property type="term" value="C:plasma membrane"/>
    <property type="evidence" value="ECO:0007669"/>
    <property type="project" value="TreeGrafter"/>
</dbReference>
<dbReference type="GO" id="GO:0015171">
    <property type="term" value="F:amino acid transmembrane transporter activity"/>
    <property type="evidence" value="ECO:0007669"/>
    <property type="project" value="TreeGrafter"/>
</dbReference>
<dbReference type="Proteomes" id="UP000789706">
    <property type="component" value="Unassembled WGS sequence"/>
</dbReference>
<evidence type="ECO:0000256" key="1">
    <source>
        <dbReference type="ARBA" id="ARBA00004141"/>
    </source>
</evidence>
<proteinExistence type="predicted"/>
<sequence length="506" mass="54828">MSKYSFITSGAPRQPGESNWKYHVRKLFTVKTLTSVDEDAKKSTLSKSLSVFDLLMIGLGGIIGSGIFVLTGEAAGEMAGPAVVISFILAGITASFSALSYSELASMIPISGSTYSYAYATMGELVAWIIGWDLTLEYLVGASAVAVGWSGYFVNLFKDGFNIEFSDSWTSAPITYSSDLGGFEIVPGAYFNVPAFTIIIFLTILSILGIKESARFNTMIVSVKLIVLTVFCIAAGIYVDPKNYSPFIPPNEGSFSQFGFTGVLAGTSVVFFAFIGFDSISTTSQEARNPQKDLPIAIMSSFGIVTIYYISVWVTGMQWLGIFIDFGAICGLSSVILVLLMGQPRIFLAMANDGLFFPKLASRIHPRFKTPYITTAACGLLCAIVSALFPIGVLAELTSVGTLLAFFIVNIGVIILRFTASDVPRKFRVPGGPFLFPLSGALLDLLLLATSSKASIERLFIWMAVGLLIYIFYGRRHSKANNPNKTEVMEMEDIDDVKTSKIDNFK</sequence>
<feature type="transmembrane region" description="Helical" evidence="6">
    <location>
        <begin position="372"/>
        <end position="394"/>
    </location>
</feature>
<dbReference type="Gene3D" id="1.20.1740.10">
    <property type="entry name" value="Amino acid/polyamine transporter I"/>
    <property type="match status" value="1"/>
</dbReference>
<dbReference type="AlphaFoldDB" id="A0A9N8WCW7"/>
<feature type="transmembrane region" description="Helical" evidence="6">
    <location>
        <begin position="125"/>
        <end position="149"/>
    </location>
</feature>
<evidence type="ECO:0000256" key="6">
    <source>
        <dbReference type="SAM" id="Phobius"/>
    </source>
</evidence>
<keyword evidence="4 6" id="KW-1133">Transmembrane helix</keyword>
<feature type="transmembrane region" description="Helical" evidence="6">
    <location>
        <begin position="432"/>
        <end position="450"/>
    </location>
</feature>
<dbReference type="InterPro" id="IPR002293">
    <property type="entry name" value="AA/rel_permease1"/>
</dbReference>
<keyword evidence="2" id="KW-0813">Transport</keyword>
<accession>A0A9N8WCW7</accession>
<keyword evidence="3 6" id="KW-0812">Transmembrane</keyword>
<protein>
    <submittedName>
        <fullName evidence="7">408_t:CDS:1</fullName>
    </submittedName>
</protein>
<dbReference type="OrthoDB" id="5982228at2759"/>
<evidence type="ECO:0000313" key="8">
    <source>
        <dbReference type="Proteomes" id="UP000789706"/>
    </source>
</evidence>
<feature type="transmembrane region" description="Helical" evidence="6">
    <location>
        <begin position="259"/>
        <end position="282"/>
    </location>
</feature>
<feature type="transmembrane region" description="Helical" evidence="6">
    <location>
        <begin position="189"/>
        <end position="208"/>
    </location>
</feature>